<gene>
    <name evidence="3" type="ORF">CF386_12050</name>
</gene>
<dbReference type="GO" id="GO:0003955">
    <property type="term" value="F:NAD(P)H dehydrogenase (quinone) activity"/>
    <property type="evidence" value="ECO:0007669"/>
    <property type="project" value="TreeGrafter"/>
</dbReference>
<dbReference type="InterPro" id="IPR003680">
    <property type="entry name" value="Flavodoxin_fold"/>
</dbReference>
<dbReference type="Gene3D" id="3.40.50.360">
    <property type="match status" value="1"/>
</dbReference>
<dbReference type="KEGG" id="pmai:CF386_12050"/>
<dbReference type="SUPFAM" id="SSF52218">
    <property type="entry name" value="Flavoproteins"/>
    <property type="match status" value="1"/>
</dbReference>
<evidence type="ECO:0000313" key="4">
    <source>
        <dbReference type="Proteomes" id="UP000242175"/>
    </source>
</evidence>
<evidence type="ECO:0000259" key="2">
    <source>
        <dbReference type="Pfam" id="PF02525"/>
    </source>
</evidence>
<dbReference type="Pfam" id="PF02525">
    <property type="entry name" value="Flavodoxin_2"/>
    <property type="match status" value="1"/>
</dbReference>
<evidence type="ECO:0000313" key="3">
    <source>
        <dbReference type="EMBL" id="ASK79768.1"/>
    </source>
</evidence>
<keyword evidence="1" id="KW-0560">Oxidoreductase</keyword>
<proteinExistence type="predicted"/>
<dbReference type="GO" id="GO:0009055">
    <property type="term" value="F:electron transfer activity"/>
    <property type="evidence" value="ECO:0007669"/>
    <property type="project" value="TreeGrafter"/>
</dbReference>
<dbReference type="PANTHER" id="PTHR47307">
    <property type="entry name" value="GLUTATHIONE-REGULATED POTASSIUM-EFFLUX SYSTEM ANCILLARY PROTEIN KEFG"/>
    <property type="match status" value="1"/>
</dbReference>
<dbReference type="InterPro" id="IPR046980">
    <property type="entry name" value="KefG/KefF"/>
</dbReference>
<protein>
    <submittedName>
        <fullName evidence="3">Potassium transporter KefG</fullName>
    </submittedName>
</protein>
<dbReference type="PANTHER" id="PTHR47307:SF1">
    <property type="entry name" value="GLUTATHIONE-REGULATED POTASSIUM-EFFLUX SYSTEM ANCILLARY PROTEIN KEFG"/>
    <property type="match status" value="1"/>
</dbReference>
<dbReference type="GO" id="GO:0010181">
    <property type="term" value="F:FMN binding"/>
    <property type="evidence" value="ECO:0007669"/>
    <property type="project" value="TreeGrafter"/>
</dbReference>
<dbReference type="AlphaFoldDB" id="A0A220VH77"/>
<dbReference type="Proteomes" id="UP000242175">
    <property type="component" value="Chromosome small"/>
</dbReference>
<sequence>MDFMVEHKLKVLILLAHPNLIQSQNNRELLQVSKSIDNVTIVDLYAQYPNYRINIDKEQTRLLEHDVIIFMFPFYWYSTPSILKEWQDLVLEVGFAYGAGGKALQEKYFLCCITAGASEEFYLMDTDRHYSLRSFLTPLEQMSRVTRMQFIPPYILFDSRTAQEDDRLEPWLMNWKKILEMFTEGTFRYDDVKKLPILNEYFITS</sequence>
<reference evidence="3 4" key="1">
    <citation type="journal article" date="2016" name="Int. J. Syst. Evol. Microbiol.">
        <title>Paraphotobacterium marinum gen. nov., sp. nov., a member of the family Vibrionaceae, isolated from surface seawater.</title>
        <authorList>
            <person name="Huang Z."/>
            <person name="Dong C."/>
            <person name="Shao Z."/>
        </authorList>
    </citation>
    <scope>NUCLEOTIDE SEQUENCE [LARGE SCALE GENOMIC DNA]</scope>
    <source>
        <strain evidence="3 4">NSCS20N07D</strain>
    </source>
</reference>
<keyword evidence="4" id="KW-1185">Reference proteome</keyword>
<evidence type="ECO:0000256" key="1">
    <source>
        <dbReference type="ARBA" id="ARBA00023002"/>
    </source>
</evidence>
<organism evidence="3 4">
    <name type="scientific">Paraphotobacterium marinum</name>
    <dbReference type="NCBI Taxonomy" id="1755811"/>
    <lineage>
        <taxon>Bacteria</taxon>
        <taxon>Pseudomonadati</taxon>
        <taxon>Pseudomonadota</taxon>
        <taxon>Gammaproteobacteria</taxon>
        <taxon>Vibrionales</taxon>
        <taxon>Vibrionaceae</taxon>
        <taxon>Paraphotobacterium</taxon>
    </lineage>
</organism>
<feature type="domain" description="Flavodoxin-like fold" evidence="2">
    <location>
        <begin position="10"/>
        <end position="169"/>
    </location>
</feature>
<accession>A0A220VH77</accession>
<dbReference type="EMBL" id="CP022356">
    <property type="protein sequence ID" value="ASK79768.1"/>
    <property type="molecule type" value="Genomic_DNA"/>
</dbReference>
<name>A0A220VH77_9GAMM</name>
<dbReference type="InterPro" id="IPR029039">
    <property type="entry name" value="Flavoprotein-like_sf"/>
</dbReference>